<keyword evidence="6 8" id="KW-1133">Transmembrane helix</keyword>
<dbReference type="STRING" id="857293.CAAU_2645"/>
<evidence type="ECO:0000256" key="2">
    <source>
        <dbReference type="ARBA" id="ARBA00022475"/>
    </source>
</evidence>
<organism evidence="10 11">
    <name type="scientific">Caloramator australicus RC3</name>
    <dbReference type="NCBI Taxonomy" id="857293"/>
    <lineage>
        <taxon>Bacteria</taxon>
        <taxon>Bacillati</taxon>
        <taxon>Bacillota</taxon>
        <taxon>Clostridia</taxon>
        <taxon>Eubacteriales</taxon>
        <taxon>Clostridiaceae</taxon>
        <taxon>Caloramator</taxon>
    </lineage>
</organism>
<dbReference type="eggNOG" id="COG1807">
    <property type="taxonomic scope" value="Bacteria"/>
</dbReference>
<dbReference type="PANTHER" id="PTHR33908:SF11">
    <property type="entry name" value="MEMBRANE PROTEIN"/>
    <property type="match status" value="1"/>
</dbReference>
<keyword evidence="7 8" id="KW-0472">Membrane</keyword>
<feature type="transmembrane region" description="Helical" evidence="8">
    <location>
        <begin position="64"/>
        <end position="81"/>
    </location>
</feature>
<feature type="transmembrane region" description="Helical" evidence="8">
    <location>
        <begin position="88"/>
        <end position="109"/>
    </location>
</feature>
<evidence type="ECO:0000256" key="6">
    <source>
        <dbReference type="ARBA" id="ARBA00022989"/>
    </source>
</evidence>
<dbReference type="GO" id="GO:0009103">
    <property type="term" value="P:lipopolysaccharide biosynthetic process"/>
    <property type="evidence" value="ECO:0007669"/>
    <property type="project" value="UniProtKB-ARBA"/>
</dbReference>
<feature type="domain" description="Glycosyltransferase RgtA/B/C/D-like" evidence="9">
    <location>
        <begin position="71"/>
        <end position="225"/>
    </location>
</feature>
<dbReference type="InterPro" id="IPR038731">
    <property type="entry name" value="RgtA/B/C-like"/>
</dbReference>
<dbReference type="EMBL" id="CAKP01000145">
    <property type="protein sequence ID" value="CCJ34728.1"/>
    <property type="molecule type" value="Genomic_DNA"/>
</dbReference>
<evidence type="ECO:0000256" key="1">
    <source>
        <dbReference type="ARBA" id="ARBA00004651"/>
    </source>
</evidence>
<gene>
    <name evidence="10" type="ORF">CAAU_2645</name>
</gene>
<name>I7LIB7_9CLOT</name>
<feature type="transmembrane region" description="Helical" evidence="8">
    <location>
        <begin position="370"/>
        <end position="386"/>
    </location>
</feature>
<evidence type="ECO:0000256" key="7">
    <source>
        <dbReference type="ARBA" id="ARBA00023136"/>
    </source>
</evidence>
<keyword evidence="5 8" id="KW-0812">Transmembrane</keyword>
<feature type="transmembrane region" description="Helical" evidence="8">
    <location>
        <begin position="171"/>
        <end position="196"/>
    </location>
</feature>
<feature type="transmembrane region" description="Helical" evidence="8">
    <location>
        <begin position="323"/>
        <end position="342"/>
    </location>
</feature>
<keyword evidence="11" id="KW-1185">Reference proteome</keyword>
<reference evidence="10 11" key="1">
    <citation type="journal article" date="2011" name="J. Bacteriol.">
        <title>Draft genome sequence of Caloramator australicus strain RC3T, a thermoanaerobe from the Great Artesian Basin of Australia.</title>
        <authorList>
            <person name="Ogg C.D."/>
            <person name="Patel B.K.C."/>
        </authorList>
    </citation>
    <scope>NUCLEOTIDE SEQUENCE [LARGE SCALE GENOMIC DNA]</scope>
    <source>
        <strain evidence="10 11">RC3</strain>
    </source>
</reference>
<evidence type="ECO:0000256" key="4">
    <source>
        <dbReference type="ARBA" id="ARBA00022679"/>
    </source>
</evidence>
<dbReference type="InterPro" id="IPR050297">
    <property type="entry name" value="LipidA_mod_glycosyltrf_83"/>
</dbReference>
<comment type="caution">
    <text evidence="10">The sequence shown here is derived from an EMBL/GenBank/DDBJ whole genome shotgun (WGS) entry which is preliminary data.</text>
</comment>
<keyword evidence="4 10" id="KW-0808">Transferase</keyword>
<feature type="transmembrane region" description="Helical" evidence="8">
    <location>
        <begin position="142"/>
        <end position="159"/>
    </location>
</feature>
<keyword evidence="2" id="KW-1003">Cell membrane</keyword>
<evidence type="ECO:0000313" key="10">
    <source>
        <dbReference type="EMBL" id="CCJ34728.1"/>
    </source>
</evidence>
<evidence type="ECO:0000313" key="11">
    <source>
        <dbReference type="Proteomes" id="UP000007652"/>
    </source>
</evidence>
<proteinExistence type="predicted"/>
<dbReference type="Proteomes" id="UP000007652">
    <property type="component" value="Unassembled WGS sequence"/>
</dbReference>
<dbReference type="AlphaFoldDB" id="I7LIB7"/>
<feature type="transmembrane region" description="Helical" evidence="8">
    <location>
        <begin position="208"/>
        <end position="225"/>
    </location>
</feature>
<evidence type="ECO:0000256" key="8">
    <source>
        <dbReference type="SAM" id="Phobius"/>
    </source>
</evidence>
<dbReference type="GO" id="GO:0005886">
    <property type="term" value="C:plasma membrane"/>
    <property type="evidence" value="ECO:0007669"/>
    <property type="project" value="UniProtKB-SubCell"/>
</dbReference>
<comment type="subcellular location">
    <subcellularLocation>
        <location evidence="1">Cell membrane</location>
        <topology evidence="1">Multi-pass membrane protein</topology>
    </subcellularLocation>
</comment>
<dbReference type="RefSeq" id="WP_008909970.1">
    <property type="nucleotide sequence ID" value="NZ_CAKP01000145.1"/>
</dbReference>
<dbReference type="PANTHER" id="PTHR33908">
    <property type="entry name" value="MANNOSYLTRANSFERASE YKCB-RELATED"/>
    <property type="match status" value="1"/>
</dbReference>
<evidence type="ECO:0000259" key="9">
    <source>
        <dbReference type="Pfam" id="PF13231"/>
    </source>
</evidence>
<dbReference type="Pfam" id="PF13231">
    <property type="entry name" value="PMT_2"/>
    <property type="match status" value="1"/>
</dbReference>
<sequence length="405" mass="48467">MKKRILVLVIIFVLLNIYISIRFCQNYYLGSFISLNNDDVKYIRSGLYLLREGRLIYRSKLDTVYIMPGLPIVLALFLSFFSLFKAVLAFRIFQAIIQGISLALIYLLAKEVFNERVGALASLIDALYLPEYFVTQVVLTEGIFKFLFLCSLYFLVLALKEDNERHYYLSGLFWSLSLYFKPVIALLPVVLVIYWIREGFDYKWCVRISFKVAIIFVLILSPWWIRNYLIFKRFVPFTLSSGNPMLQATYVNYDQSKDYVPYKTSDDEIRNDEIERKIAKERFISQLNKDPKGYLYWYLIKKQIYLFNRPFYWRNVFGVRLKYVNYVHNFIVVLGFLGMLLSFGRISKILKYVVVYFIIVYIPYFTFSRYGYPLMPILMIFCSYILQKNFSFDKRRIFNWDVEYF</sequence>
<dbReference type="OrthoDB" id="136232at2"/>
<evidence type="ECO:0000256" key="5">
    <source>
        <dbReference type="ARBA" id="ARBA00022692"/>
    </source>
</evidence>
<evidence type="ECO:0000256" key="3">
    <source>
        <dbReference type="ARBA" id="ARBA00022676"/>
    </source>
</evidence>
<accession>I7LIB7</accession>
<dbReference type="GO" id="GO:0016763">
    <property type="term" value="F:pentosyltransferase activity"/>
    <property type="evidence" value="ECO:0007669"/>
    <property type="project" value="TreeGrafter"/>
</dbReference>
<keyword evidence="3 10" id="KW-0328">Glycosyltransferase</keyword>
<protein>
    <submittedName>
        <fullName evidence="10">Dolichyl-phosphate-mannose-protein mannosyltransferase family protein</fullName>
    </submittedName>
</protein>